<protein>
    <submittedName>
        <fullName evidence="1">Uncharacterized protein</fullName>
    </submittedName>
</protein>
<gene>
    <name evidence="1" type="ORF">EVAR_34148_1</name>
</gene>
<organism evidence="1 2">
    <name type="scientific">Eumeta variegata</name>
    <name type="common">Bagworm moth</name>
    <name type="synonym">Eumeta japonica</name>
    <dbReference type="NCBI Taxonomy" id="151549"/>
    <lineage>
        <taxon>Eukaryota</taxon>
        <taxon>Metazoa</taxon>
        <taxon>Ecdysozoa</taxon>
        <taxon>Arthropoda</taxon>
        <taxon>Hexapoda</taxon>
        <taxon>Insecta</taxon>
        <taxon>Pterygota</taxon>
        <taxon>Neoptera</taxon>
        <taxon>Endopterygota</taxon>
        <taxon>Lepidoptera</taxon>
        <taxon>Glossata</taxon>
        <taxon>Ditrysia</taxon>
        <taxon>Tineoidea</taxon>
        <taxon>Psychidae</taxon>
        <taxon>Oiketicinae</taxon>
        <taxon>Eumeta</taxon>
    </lineage>
</organism>
<sequence length="114" mass="13496">MPRPFRMPDHPFVFSSEKKKSENVTRGSAFAYILYAPPPSRRVLLVYHVCKYAREFAKLSLPVYWQFVLRTKKKKLTPALGSRHSEFWPTLVLARLRHREEMEIYQKMLATPSL</sequence>
<comment type="caution">
    <text evidence="1">The sequence shown here is derived from an EMBL/GenBank/DDBJ whole genome shotgun (WGS) entry which is preliminary data.</text>
</comment>
<reference evidence="1 2" key="1">
    <citation type="journal article" date="2019" name="Commun. Biol.">
        <title>The bagworm genome reveals a unique fibroin gene that provides high tensile strength.</title>
        <authorList>
            <person name="Kono N."/>
            <person name="Nakamura H."/>
            <person name="Ohtoshi R."/>
            <person name="Tomita M."/>
            <person name="Numata K."/>
            <person name="Arakawa K."/>
        </authorList>
    </citation>
    <scope>NUCLEOTIDE SEQUENCE [LARGE SCALE GENOMIC DNA]</scope>
</reference>
<keyword evidence="2" id="KW-1185">Reference proteome</keyword>
<dbReference type="AlphaFoldDB" id="A0A4C1ZUJ3"/>
<evidence type="ECO:0000313" key="1">
    <source>
        <dbReference type="EMBL" id="GBP92156.1"/>
    </source>
</evidence>
<proteinExistence type="predicted"/>
<dbReference type="Proteomes" id="UP000299102">
    <property type="component" value="Unassembled WGS sequence"/>
</dbReference>
<evidence type="ECO:0000313" key="2">
    <source>
        <dbReference type="Proteomes" id="UP000299102"/>
    </source>
</evidence>
<dbReference type="EMBL" id="BGZK01002244">
    <property type="protein sequence ID" value="GBP92156.1"/>
    <property type="molecule type" value="Genomic_DNA"/>
</dbReference>
<accession>A0A4C1ZUJ3</accession>
<name>A0A4C1ZUJ3_EUMVA</name>